<evidence type="ECO:0000313" key="1">
    <source>
        <dbReference type="EMBL" id="WDM62271.1"/>
    </source>
</evidence>
<dbReference type="NCBIfam" id="TIGR03187">
    <property type="entry name" value="DGQHR"/>
    <property type="match status" value="1"/>
</dbReference>
<sequence length="413" mass="46789">MINYPYTVPALLIEQEMGAFYAAVLPAELLLDVAFSDILSAEYDETTERYTLDGTQRLRQPKRLKPIADYIDRVDSCFPNAIILAANYRSEDGLIEDAPEDLPSGKPATDRRWTIESQVSADGKTESFLLTIPTPQKLAAIIDGQHRLFAFTEARPERMHMQLLCSIFLDLPKPYQAQLFATINSTQKPVDKSLTFELFGYNVSEEKSEFWSPDKLAVFLSRRLATEEDSPLRGRIVISPRKDKALDEMTKGRAWKVSTAVVVEGIMKLFTSNPKKDTNFLMTGESRRRNDLTNVRSDKTPLRTFYLEGNDVIIYQIVKNYLIACEKTFWSKTTSDSYITKTVGVQALFDVLRTNISSIVNTRDISVERFMKFLAPAASIDFRDDSFKNASGSGRTYIRKTLQREIAGMGVDV</sequence>
<gene>
    <name evidence="1" type="ORF">K5L94_14185</name>
</gene>
<organism evidence="1 2">
    <name type="scientific">Stenotrophomonas forensis</name>
    <dbReference type="NCBI Taxonomy" id="2871169"/>
    <lineage>
        <taxon>Bacteria</taxon>
        <taxon>Pseudomonadati</taxon>
        <taxon>Pseudomonadota</taxon>
        <taxon>Gammaproteobacteria</taxon>
        <taxon>Lysobacterales</taxon>
        <taxon>Lysobacteraceae</taxon>
        <taxon>Stenotrophomonas</taxon>
        <taxon>Stenotrophomonas maltophilia group</taxon>
    </lineage>
</organism>
<dbReference type="InterPro" id="IPR026440">
    <property type="entry name" value="DNA_PRithio_assoc_DGOHR_pro_1"/>
</dbReference>
<proteinExistence type="predicted"/>
<name>A0ABY7XX18_9GAMM</name>
<dbReference type="CDD" id="cd16413">
    <property type="entry name" value="DGQHR_domain"/>
    <property type="match status" value="1"/>
</dbReference>
<dbReference type="NCBIfam" id="TIGR04172">
    <property type="entry name" value="DGQHR_dnd_1"/>
    <property type="match status" value="1"/>
</dbReference>
<evidence type="ECO:0000313" key="2">
    <source>
        <dbReference type="Proteomes" id="UP001216828"/>
    </source>
</evidence>
<dbReference type="Proteomes" id="UP001216828">
    <property type="component" value="Chromosome"/>
</dbReference>
<protein>
    <submittedName>
        <fullName evidence="1">DNA phosphorothioation-associated DGQHR protein 1</fullName>
    </submittedName>
</protein>
<accession>A0ABY7XX18</accession>
<dbReference type="Pfam" id="PF14072">
    <property type="entry name" value="DndB"/>
    <property type="match status" value="1"/>
</dbReference>
<dbReference type="InterPro" id="IPR017642">
    <property type="entry name" value="DNA_S_mod_DndB"/>
</dbReference>
<dbReference type="InterPro" id="IPR017601">
    <property type="entry name" value="DGQHR-contain_dom"/>
</dbReference>
<dbReference type="RefSeq" id="WP_274510696.1">
    <property type="nucleotide sequence ID" value="NZ_CP082270.1"/>
</dbReference>
<dbReference type="EMBL" id="CP082270">
    <property type="protein sequence ID" value="WDM62271.1"/>
    <property type="molecule type" value="Genomic_DNA"/>
</dbReference>
<reference evidence="1 2" key="1">
    <citation type="submission" date="2021-08" db="EMBL/GenBank/DDBJ databases">
        <title>Stenotrophomonas forensis sp. nov., isolated from contaminated viral transport media.</title>
        <authorList>
            <person name="Nguyen S.V."/>
            <person name="Edwards D."/>
            <person name="Scott S."/>
            <person name="Doss J."/>
            <person name="Merid S."/>
            <person name="Zelaya E."/>
            <person name="Maza C."/>
            <person name="Mann M."/>
            <person name="Hamilton B."/>
            <person name="Blackwell R."/>
            <person name="Tran A."/>
            <person name="Hauser J."/>
        </authorList>
    </citation>
    <scope>NUCLEOTIDE SEQUENCE [LARGE SCALE GENOMIC DNA]</scope>
    <source>
        <strain evidence="1 2">DFS-20110405</strain>
    </source>
</reference>
<keyword evidence="2" id="KW-1185">Reference proteome</keyword>